<keyword evidence="10" id="KW-0256">Endoplasmic reticulum</keyword>
<dbReference type="GO" id="GO:0004671">
    <property type="term" value="F:protein C-terminal S-isoprenylcysteine carboxyl O-methyltransferase activity"/>
    <property type="evidence" value="ECO:0007669"/>
    <property type="project" value="UniProtKB-EC"/>
</dbReference>
<feature type="transmembrane region" description="Helical" evidence="10">
    <location>
        <begin position="194"/>
        <end position="218"/>
    </location>
</feature>
<keyword evidence="9 10" id="KW-0472">Membrane</keyword>
<reference evidence="12" key="1">
    <citation type="journal article" date="2018" name="Nat. Microbiol.">
        <title>Leveraging single-cell genomics to expand the fungal tree of life.</title>
        <authorList>
            <person name="Ahrendt S.R."/>
            <person name="Quandt C.A."/>
            <person name="Ciobanu D."/>
            <person name="Clum A."/>
            <person name="Salamov A."/>
            <person name="Andreopoulos B."/>
            <person name="Cheng J.F."/>
            <person name="Woyke T."/>
            <person name="Pelin A."/>
            <person name="Henrissat B."/>
            <person name="Reynolds N.K."/>
            <person name="Benny G.L."/>
            <person name="Smith M.E."/>
            <person name="James T.Y."/>
            <person name="Grigoriev I.V."/>
        </authorList>
    </citation>
    <scope>NUCLEOTIDE SEQUENCE [LARGE SCALE GENOMIC DNA]</scope>
    <source>
        <strain evidence="12">Benny S71-1</strain>
    </source>
</reference>
<keyword evidence="4 10" id="KW-0489">Methyltransferase</keyword>
<dbReference type="EMBL" id="KZ989184">
    <property type="protein sequence ID" value="RKP27582.1"/>
    <property type="molecule type" value="Genomic_DNA"/>
</dbReference>
<dbReference type="InterPro" id="IPR007269">
    <property type="entry name" value="ICMT_MeTrfase"/>
</dbReference>
<dbReference type="GO" id="GO:0032259">
    <property type="term" value="P:methylation"/>
    <property type="evidence" value="ECO:0007669"/>
    <property type="project" value="UniProtKB-KW"/>
</dbReference>
<feature type="transmembrane region" description="Helical" evidence="10">
    <location>
        <begin position="71"/>
        <end position="88"/>
    </location>
</feature>
<dbReference type="GO" id="GO:0005789">
    <property type="term" value="C:endoplasmic reticulum membrane"/>
    <property type="evidence" value="ECO:0007669"/>
    <property type="project" value="UniProtKB-SubCell"/>
</dbReference>
<evidence type="ECO:0000313" key="11">
    <source>
        <dbReference type="EMBL" id="RKP27582.1"/>
    </source>
</evidence>
<comment type="catalytic activity">
    <reaction evidence="10">
        <text>[protein]-C-terminal S-[(2E,6E)-farnesyl]-L-cysteine + S-adenosyl-L-methionine = [protein]-C-terminal S-[(2E,6E)-farnesyl]-L-cysteine methyl ester + S-adenosyl-L-homocysteine</text>
        <dbReference type="Rhea" id="RHEA:21672"/>
        <dbReference type="Rhea" id="RHEA-COMP:12125"/>
        <dbReference type="Rhea" id="RHEA-COMP:12126"/>
        <dbReference type="ChEBI" id="CHEBI:57856"/>
        <dbReference type="ChEBI" id="CHEBI:59789"/>
        <dbReference type="ChEBI" id="CHEBI:90510"/>
        <dbReference type="ChEBI" id="CHEBI:90511"/>
        <dbReference type="EC" id="2.1.1.100"/>
    </reaction>
</comment>
<evidence type="ECO:0000313" key="12">
    <source>
        <dbReference type="Proteomes" id="UP000278143"/>
    </source>
</evidence>
<keyword evidence="12" id="KW-1185">Reference proteome</keyword>
<gene>
    <name evidence="11" type="ORF">SYNPS1DRAFT_32422</name>
</gene>
<feature type="transmembrane region" description="Helical" evidence="10">
    <location>
        <begin position="44"/>
        <end position="64"/>
    </location>
</feature>
<evidence type="ECO:0000256" key="6">
    <source>
        <dbReference type="ARBA" id="ARBA00022691"/>
    </source>
</evidence>
<evidence type="ECO:0000256" key="7">
    <source>
        <dbReference type="ARBA" id="ARBA00022692"/>
    </source>
</evidence>
<feature type="transmembrane region" description="Helical" evidence="10">
    <location>
        <begin position="108"/>
        <end position="127"/>
    </location>
</feature>
<evidence type="ECO:0000256" key="4">
    <source>
        <dbReference type="ARBA" id="ARBA00022603"/>
    </source>
</evidence>
<accession>A0A4P9Z640</accession>
<comment type="similarity">
    <text evidence="2 10">Belongs to the class VI-like SAM-binding methyltransferase superfamily. Isoprenylcysteine carboxyl methyltransferase family.</text>
</comment>
<evidence type="ECO:0000256" key="5">
    <source>
        <dbReference type="ARBA" id="ARBA00022679"/>
    </source>
</evidence>
<keyword evidence="5 11" id="KW-0808">Transferase</keyword>
<evidence type="ECO:0000256" key="2">
    <source>
        <dbReference type="ARBA" id="ARBA00009140"/>
    </source>
</evidence>
<dbReference type="Gene3D" id="1.20.120.1630">
    <property type="match status" value="1"/>
</dbReference>
<evidence type="ECO:0000256" key="9">
    <source>
        <dbReference type="ARBA" id="ARBA00023136"/>
    </source>
</evidence>
<dbReference type="AlphaFoldDB" id="A0A4P9Z640"/>
<evidence type="ECO:0000256" key="10">
    <source>
        <dbReference type="RuleBase" id="RU362022"/>
    </source>
</evidence>
<keyword evidence="6 10" id="KW-0949">S-adenosyl-L-methionine</keyword>
<dbReference type="OrthoDB" id="422086at2759"/>
<dbReference type="PANTHER" id="PTHR12714:SF9">
    <property type="entry name" value="PROTEIN-S-ISOPRENYLCYSTEINE O-METHYLTRANSFERASE"/>
    <property type="match status" value="1"/>
</dbReference>
<evidence type="ECO:0000256" key="3">
    <source>
        <dbReference type="ARBA" id="ARBA00012151"/>
    </source>
</evidence>
<keyword evidence="8 10" id="KW-1133">Transmembrane helix</keyword>
<dbReference type="Pfam" id="PF04140">
    <property type="entry name" value="ICMT"/>
    <property type="match status" value="1"/>
</dbReference>
<feature type="transmembrane region" description="Helical" evidence="10">
    <location>
        <begin position="134"/>
        <end position="151"/>
    </location>
</feature>
<dbReference type="EC" id="2.1.1.100" evidence="3 10"/>
<dbReference type="Proteomes" id="UP000278143">
    <property type="component" value="Unassembled WGS sequence"/>
</dbReference>
<keyword evidence="7 10" id="KW-0812">Transmembrane</keyword>
<dbReference type="InterPro" id="IPR025770">
    <property type="entry name" value="PPMT_MeTrfase"/>
</dbReference>
<proteinExistence type="inferred from homology"/>
<evidence type="ECO:0000256" key="8">
    <source>
        <dbReference type="ARBA" id="ARBA00022989"/>
    </source>
</evidence>
<evidence type="ECO:0000256" key="1">
    <source>
        <dbReference type="ARBA" id="ARBA00004141"/>
    </source>
</evidence>
<organism evidence="11 12">
    <name type="scientific">Syncephalis pseudoplumigaleata</name>
    <dbReference type="NCBI Taxonomy" id="1712513"/>
    <lineage>
        <taxon>Eukaryota</taxon>
        <taxon>Fungi</taxon>
        <taxon>Fungi incertae sedis</taxon>
        <taxon>Zoopagomycota</taxon>
        <taxon>Zoopagomycotina</taxon>
        <taxon>Zoopagomycetes</taxon>
        <taxon>Zoopagales</taxon>
        <taxon>Piptocephalidaceae</taxon>
        <taxon>Syncephalis</taxon>
    </lineage>
</organism>
<protein>
    <recommendedName>
        <fullName evidence="3 10">Protein-S-isoprenylcysteine O-methyltransferase</fullName>
        <ecNumber evidence="3 10">2.1.1.100</ecNumber>
    </recommendedName>
</protein>
<comment type="subcellular location">
    <subcellularLocation>
        <location evidence="10">Endoplasmic reticulum membrane</location>
        <topology evidence="10">Multi-pass membrane protein</topology>
    </subcellularLocation>
    <subcellularLocation>
        <location evidence="1">Membrane</location>
        <topology evidence="1">Multi-pass membrane protein</topology>
    </subcellularLocation>
</comment>
<dbReference type="PROSITE" id="PS51564">
    <property type="entry name" value="SAM_ICMT"/>
    <property type="match status" value="1"/>
</dbReference>
<sequence length="258" mass="29457">MTQHATNKPAVTASISLGAEGYAADQWPALSGGFLDGAHSPQNVAFYSFCLGALFMAFVGCIVYSVLPLQLSVYLTTLMLFHFLEYFATALWNTPKVNLDSFLIDHSTAYHVANGAGILEFVVEWLLTPEWKQLGWWTLLGFLLVCMGQWARTQAMATAGRSFNHQVQARRLHDHQLVTHGIYSWMRHPSYFGFYFWALGTQLMLANPFSFVAFLFVLHRFFADRIAYEERALLRFFGQDYYAYKQRVGTMMPFIYGC</sequence>
<dbReference type="PANTHER" id="PTHR12714">
    <property type="entry name" value="PROTEIN-S ISOPRENYLCYSTEINE O-METHYLTRANSFERASE"/>
    <property type="match status" value="1"/>
</dbReference>
<name>A0A4P9Z640_9FUNG</name>